<accession>A0A8K0T8P8</accession>
<comment type="caution">
    <text evidence="2">The sequence shown here is derived from an EMBL/GenBank/DDBJ whole genome shotgun (WGS) entry which is preliminary data.</text>
</comment>
<name>A0A8K0T8P8_9PEZI</name>
<keyword evidence="3" id="KW-1185">Reference proteome</keyword>
<sequence>MTDDVQATSTNPQPPATASAPRPAIATATGAAGGLRRSATVDENTTRRRSRFESPSAAAAPGDPFEGARRRSSTFSEYSMHEAGGLFNPKPPGARPAAEDSSNWASIPLAFALLPAVGGVLFKNGSSVVTDIMLLGLAAIFLHWSVTQPWNWYHSAQEVRVQEELSAEIEIEEDSETEHQEGSVDLDASRSQDGAADAPSEHRARPARGTARGDALAELYLHEVLALSACFLLPVVGAYLLHAIRNQLSRPSEGLVSNYNLTIFLLASELRPLSHLMTLVQARTLHLQRLVTENPDLAPPGQLSRLLERLEALEAEADSGSPSRQRSGTPELYAAKQENMVRDVRNVIQPELDALNRAVRRYEKKATLLSMQTESRFNSLDARLNDALSLAAAAAKHSTSPGFFQWAAESCVEAVMLPFKAFFSLILFPFRTMLRLIQGKKPSERRSKSGRGSRSSNHARSGGDRPPGRISRR</sequence>
<feature type="region of interest" description="Disordered" evidence="1">
    <location>
        <begin position="439"/>
        <end position="473"/>
    </location>
</feature>
<dbReference type="AlphaFoldDB" id="A0A8K0T8P8"/>
<gene>
    <name evidence="2" type="ORF">B0T11DRAFT_232123</name>
</gene>
<reference evidence="2" key="1">
    <citation type="journal article" date="2021" name="Nat. Commun.">
        <title>Genetic determinants of endophytism in the Arabidopsis root mycobiome.</title>
        <authorList>
            <person name="Mesny F."/>
            <person name="Miyauchi S."/>
            <person name="Thiergart T."/>
            <person name="Pickel B."/>
            <person name="Atanasova L."/>
            <person name="Karlsson M."/>
            <person name="Huettel B."/>
            <person name="Barry K.W."/>
            <person name="Haridas S."/>
            <person name="Chen C."/>
            <person name="Bauer D."/>
            <person name="Andreopoulos W."/>
            <person name="Pangilinan J."/>
            <person name="LaButti K."/>
            <person name="Riley R."/>
            <person name="Lipzen A."/>
            <person name="Clum A."/>
            <person name="Drula E."/>
            <person name="Henrissat B."/>
            <person name="Kohler A."/>
            <person name="Grigoriev I.V."/>
            <person name="Martin F.M."/>
            <person name="Hacquard S."/>
        </authorList>
    </citation>
    <scope>NUCLEOTIDE SEQUENCE</scope>
    <source>
        <strain evidence="2">MPI-CAGE-AT-0016</strain>
    </source>
</reference>
<evidence type="ECO:0000313" key="3">
    <source>
        <dbReference type="Proteomes" id="UP000813385"/>
    </source>
</evidence>
<feature type="compositionally biased region" description="Low complexity" evidence="1">
    <location>
        <begin position="20"/>
        <end position="38"/>
    </location>
</feature>
<dbReference type="OrthoDB" id="5422510at2759"/>
<feature type="compositionally biased region" description="Basic and acidic residues" evidence="1">
    <location>
        <begin position="177"/>
        <end position="190"/>
    </location>
</feature>
<evidence type="ECO:0000313" key="2">
    <source>
        <dbReference type="EMBL" id="KAH7349485.1"/>
    </source>
</evidence>
<feature type="region of interest" description="Disordered" evidence="1">
    <location>
        <begin position="1"/>
        <end position="73"/>
    </location>
</feature>
<dbReference type="PANTHER" id="PTHR42032">
    <property type="entry name" value="YALI0E30679P"/>
    <property type="match status" value="1"/>
</dbReference>
<dbReference type="Proteomes" id="UP000813385">
    <property type="component" value="Unassembled WGS sequence"/>
</dbReference>
<dbReference type="PANTHER" id="PTHR42032:SF1">
    <property type="entry name" value="YALI0E30679P"/>
    <property type="match status" value="1"/>
</dbReference>
<feature type="region of interest" description="Disordered" evidence="1">
    <location>
        <begin position="171"/>
        <end position="208"/>
    </location>
</feature>
<proteinExistence type="predicted"/>
<protein>
    <submittedName>
        <fullName evidence="2">Uncharacterized protein</fullName>
    </submittedName>
</protein>
<dbReference type="EMBL" id="JAGPXD010000006">
    <property type="protein sequence ID" value="KAH7349485.1"/>
    <property type="molecule type" value="Genomic_DNA"/>
</dbReference>
<evidence type="ECO:0000256" key="1">
    <source>
        <dbReference type="SAM" id="MobiDB-lite"/>
    </source>
</evidence>
<feature type="compositionally biased region" description="Polar residues" evidence="1">
    <location>
        <begin position="1"/>
        <end position="11"/>
    </location>
</feature>
<organism evidence="2 3">
    <name type="scientific">Plectosphaerella cucumerina</name>
    <dbReference type="NCBI Taxonomy" id="40658"/>
    <lineage>
        <taxon>Eukaryota</taxon>
        <taxon>Fungi</taxon>
        <taxon>Dikarya</taxon>
        <taxon>Ascomycota</taxon>
        <taxon>Pezizomycotina</taxon>
        <taxon>Sordariomycetes</taxon>
        <taxon>Hypocreomycetidae</taxon>
        <taxon>Glomerellales</taxon>
        <taxon>Plectosphaerellaceae</taxon>
        <taxon>Plectosphaerella</taxon>
    </lineage>
</organism>